<dbReference type="InterPro" id="IPR012337">
    <property type="entry name" value="RNaseH-like_sf"/>
</dbReference>
<dbReference type="PROSITE" id="PS50822">
    <property type="entry name" value="PIWI"/>
    <property type="match status" value="1"/>
</dbReference>
<evidence type="ECO:0000259" key="1">
    <source>
        <dbReference type="PROSITE" id="PS50822"/>
    </source>
</evidence>
<reference evidence="2 3" key="1">
    <citation type="journal article" date="2016" name="Nat. Commun.">
        <title>Extremotolerant tardigrade genome and improved radiotolerance of human cultured cells by tardigrade-unique protein.</title>
        <authorList>
            <person name="Hashimoto T."/>
            <person name="Horikawa D.D."/>
            <person name="Saito Y."/>
            <person name="Kuwahara H."/>
            <person name="Kozuka-Hata H."/>
            <person name="Shin-I T."/>
            <person name="Minakuchi Y."/>
            <person name="Ohishi K."/>
            <person name="Motoyama A."/>
            <person name="Aizu T."/>
            <person name="Enomoto A."/>
            <person name="Kondo K."/>
            <person name="Tanaka S."/>
            <person name="Hara Y."/>
            <person name="Koshikawa S."/>
            <person name="Sagara H."/>
            <person name="Miura T."/>
            <person name="Yokobori S."/>
            <person name="Miyagawa K."/>
            <person name="Suzuki Y."/>
            <person name="Kubo T."/>
            <person name="Oyama M."/>
            <person name="Kohara Y."/>
            <person name="Fujiyama A."/>
            <person name="Arakawa K."/>
            <person name="Katayama T."/>
            <person name="Toyoda A."/>
            <person name="Kunieda T."/>
        </authorList>
    </citation>
    <scope>NUCLEOTIDE SEQUENCE [LARGE SCALE GENOMIC DNA]</scope>
    <source>
        <strain evidence="2 3">YOKOZUNA-1</strain>
    </source>
</reference>
<dbReference type="CDD" id="cd04658">
    <property type="entry name" value="Piwi_piwi-like_Euk"/>
    <property type="match status" value="1"/>
</dbReference>
<proteinExistence type="predicted"/>
<dbReference type="InterPro" id="IPR003165">
    <property type="entry name" value="Piwi"/>
</dbReference>
<name>A0A1D1V494_RAMVA</name>
<accession>A0A1D1V494</accession>
<organism evidence="2 3">
    <name type="scientific">Ramazzottius varieornatus</name>
    <name type="common">Water bear</name>
    <name type="synonym">Tardigrade</name>
    <dbReference type="NCBI Taxonomy" id="947166"/>
    <lineage>
        <taxon>Eukaryota</taxon>
        <taxon>Metazoa</taxon>
        <taxon>Ecdysozoa</taxon>
        <taxon>Tardigrada</taxon>
        <taxon>Eutardigrada</taxon>
        <taxon>Parachela</taxon>
        <taxon>Hypsibioidea</taxon>
        <taxon>Ramazzottiidae</taxon>
        <taxon>Ramazzottius</taxon>
    </lineage>
</organism>
<dbReference type="EMBL" id="BDGG01000003">
    <property type="protein sequence ID" value="GAU96584.1"/>
    <property type="molecule type" value="Genomic_DNA"/>
</dbReference>
<dbReference type="InterPro" id="IPR036397">
    <property type="entry name" value="RNaseH_sf"/>
</dbReference>
<dbReference type="SUPFAM" id="SSF53098">
    <property type="entry name" value="Ribonuclease H-like"/>
    <property type="match status" value="1"/>
</dbReference>
<dbReference type="AlphaFoldDB" id="A0A1D1V494"/>
<feature type="domain" description="Piwi" evidence="1">
    <location>
        <begin position="171"/>
        <end position="466"/>
    </location>
</feature>
<dbReference type="OrthoDB" id="445936at2759"/>
<dbReference type="GO" id="GO:0003676">
    <property type="term" value="F:nucleic acid binding"/>
    <property type="evidence" value="ECO:0007669"/>
    <property type="project" value="InterPro"/>
</dbReference>
<protein>
    <recommendedName>
        <fullName evidence="1">Piwi domain-containing protein</fullName>
    </recommendedName>
</protein>
<comment type="caution">
    <text evidence="2">The sequence shown here is derived from an EMBL/GenBank/DDBJ whole genome shotgun (WGS) entry which is preliminary data.</text>
</comment>
<sequence length="480" mass="53370">MTGYTDKIKSDFRIMKEVTKITKMNPDVRRNKVETFVHRLTGNPEVKAQLAEWGTEYGNALCTVEGRLLNPQTIVQKNQKATYQSANADWMRDIRSRLSDKEPEAVGNFWMMLHCNDESRAIGFAKTLAQVAGPLGLPLNPTPGKMLNVGSDGGAAFVAAATKNWNAQCRLIVSVFPNNAADRYSTFKNQFCCVAPCPTQVVLSKTIEPGKNLMSVATKVAIQVVAKLGGQNWKMNFPFNVPTMVVGIDTHRDRINKEVIVAATGSHNPGFSGYHNFSTAVPQTQNRDDEEDAMFDAARDLVRKCVEAFKKSNNVWPHQVFIYRDGISEGQVGNIRDKEVAGIVEALKGLPASPPIKSTYVLVNKRDSSRFSVGTANPLSGTVVDQIVTRSYRFDFYIVSQSVREGTVAPTYYNVIHHQCNLPPDAMQQMTYMLCHMYFNWAGTIRVPAPCQYARKHAQLVALNLHGPAADALREKLFFL</sequence>
<dbReference type="Proteomes" id="UP000186922">
    <property type="component" value="Unassembled WGS sequence"/>
</dbReference>
<evidence type="ECO:0000313" key="2">
    <source>
        <dbReference type="EMBL" id="GAU96584.1"/>
    </source>
</evidence>
<dbReference type="Gene3D" id="3.30.420.10">
    <property type="entry name" value="Ribonuclease H-like superfamily/Ribonuclease H"/>
    <property type="match status" value="1"/>
</dbReference>
<keyword evidence="3" id="KW-1185">Reference proteome</keyword>
<dbReference type="Gene3D" id="3.40.50.2300">
    <property type="match status" value="1"/>
</dbReference>
<gene>
    <name evidence="2" type="primary">RvY_08012-1</name>
    <name evidence="2" type="synonym">RvY_08012.1</name>
    <name evidence="2" type="ORF">RvY_08012</name>
</gene>
<dbReference type="STRING" id="947166.A0A1D1V494"/>
<dbReference type="PANTHER" id="PTHR22891">
    <property type="entry name" value="EUKARYOTIC TRANSLATION INITIATION FACTOR 2C"/>
    <property type="match status" value="1"/>
</dbReference>
<dbReference type="Pfam" id="PF02171">
    <property type="entry name" value="Piwi"/>
    <property type="match status" value="1"/>
</dbReference>
<dbReference type="SMART" id="SM00950">
    <property type="entry name" value="Piwi"/>
    <property type="match status" value="1"/>
</dbReference>
<evidence type="ECO:0000313" key="3">
    <source>
        <dbReference type="Proteomes" id="UP000186922"/>
    </source>
</evidence>